<name>A0A1I7S4E2_BURXY</name>
<dbReference type="EMBL" id="CAJFCV020000004">
    <property type="protein sequence ID" value="CAG9117001.1"/>
    <property type="molecule type" value="Genomic_DNA"/>
</dbReference>
<evidence type="ECO:0000313" key="1">
    <source>
        <dbReference type="EMBL" id="CAD5227130.1"/>
    </source>
</evidence>
<keyword evidence="3" id="KW-1185">Reference proteome</keyword>
<gene>
    <name evidence="1" type="ORF">BXYJ_LOCUS9675</name>
</gene>
<dbReference type="WBParaSite" id="BXY_0787500.1">
    <property type="protein sequence ID" value="BXY_0787500.1"/>
    <property type="gene ID" value="BXY_0787500"/>
</dbReference>
<reference evidence="4" key="1">
    <citation type="submission" date="2016-11" db="UniProtKB">
        <authorList>
            <consortium name="WormBaseParasite"/>
        </authorList>
    </citation>
    <scope>IDENTIFICATION</scope>
</reference>
<dbReference type="Proteomes" id="UP000659654">
    <property type="component" value="Unassembled WGS sequence"/>
</dbReference>
<organism evidence="2 4">
    <name type="scientific">Bursaphelenchus xylophilus</name>
    <name type="common">Pinewood nematode worm</name>
    <name type="synonym">Aphelenchoides xylophilus</name>
    <dbReference type="NCBI Taxonomy" id="6326"/>
    <lineage>
        <taxon>Eukaryota</taxon>
        <taxon>Metazoa</taxon>
        <taxon>Ecdysozoa</taxon>
        <taxon>Nematoda</taxon>
        <taxon>Chromadorea</taxon>
        <taxon>Rhabditida</taxon>
        <taxon>Tylenchina</taxon>
        <taxon>Tylenchomorpha</taxon>
        <taxon>Aphelenchoidea</taxon>
        <taxon>Aphelenchoididae</taxon>
        <taxon>Bursaphelenchus</taxon>
    </lineage>
</organism>
<evidence type="ECO:0000313" key="3">
    <source>
        <dbReference type="Proteomes" id="UP000659654"/>
    </source>
</evidence>
<dbReference type="AlphaFoldDB" id="A0A1I7S4E2"/>
<protein>
    <submittedName>
        <fullName evidence="1">(pine wood nematode) hypothetical protein</fullName>
    </submittedName>
</protein>
<evidence type="ECO:0000313" key="2">
    <source>
        <dbReference type="Proteomes" id="UP000095284"/>
    </source>
</evidence>
<dbReference type="Proteomes" id="UP000095284">
    <property type="component" value="Unplaced"/>
</dbReference>
<accession>A0A1I7S4E2</accession>
<evidence type="ECO:0000313" key="4">
    <source>
        <dbReference type="WBParaSite" id="BXY_0787500.1"/>
    </source>
</evidence>
<dbReference type="Proteomes" id="UP000582659">
    <property type="component" value="Unassembled WGS sequence"/>
</dbReference>
<sequence length="116" mass="13717">MRLRRVHINRKTDLSKWIFSGKKRVSLDGPDNLRSHGTCSACPRRIKRQMYGGYVMVLRASVVMANSRFSCHLCPAVYPLELHCYNHLYWVHGAVEFMMYATEQARRAFRQQNRRQ</sequence>
<reference evidence="1" key="2">
    <citation type="submission" date="2020-09" db="EMBL/GenBank/DDBJ databases">
        <authorList>
            <person name="Kikuchi T."/>
        </authorList>
    </citation>
    <scope>NUCLEOTIDE SEQUENCE</scope>
    <source>
        <strain evidence="1">Ka4C1</strain>
    </source>
</reference>
<dbReference type="EMBL" id="CAJFDI010000004">
    <property type="protein sequence ID" value="CAD5227130.1"/>
    <property type="molecule type" value="Genomic_DNA"/>
</dbReference>
<proteinExistence type="predicted"/>